<proteinExistence type="predicted"/>
<gene>
    <name evidence="1" type="ORF">UFOVP75_149</name>
</gene>
<sequence length="854" mass="92159">MSIISPFLNPFAAPTPITGNFGFAQLAQENTTPFQPEDRRFVSTEKNPSQTLALATDSNWVFTNAKITATNWNQKFPYQLMVLEFDPKSKTYAKRSEWMFTLPIPPEAYSISMPFSIGVKATLGGISEEHNGSVFRNISLQGSFGVLPNGKTAQTGLPSASVTNRFTLGIIGGTINSISQSAQAFSQVIGAPSPNISADSDFANGDLHQDGRGTGYFQFRLLQQFLEAYAAVKKRSEGKYMRLAFATWKDEAVYIVTPVSFDVTRRATDALGYSYSIQLKAWKRVQLTTDNSGALPPFVGSRNDPGMLQAVLNVVSASRVALDGASAALQAFGGDLAKDMDEIHRQTILFTKSVLGIGISLSEMGDQVYRELLSASAFLIFGDFNTNGQNDFLREQAAIAKKLSQQVSKANNISTNGGTLTALAGNQRLLDSSSQFSKNAVPLSVSSKVSLGDLQIKPATLRKINDEINRVRAFTRTDFEVMRDKLQIVAEDFADAIGQGSSDFNATFDRPVPKAQRTASSNDFDVLFALNNSVTSLSQLAVAGSQDNSRLQAIDFVAGLARQSGIAFQQPVSKLAVPFPYGSTLEQLSAQYLGDPNRWMEICTLNGLRTPYIDEEGFELPLLTNGRNNQIVIGSADNLHVGQSVTLFSNNVVATKRHIMSIDNSTPTMVILKLDGERDLGRFITAANAKLHAYLPDTVNSQMQIFVPSQEQSPEDLTSKSIPGINDFDTLLNTGGVDLLLTTSGDAAIDANGDWRLAIGLNNLVQRTRIALATPRGSLPQHPTFGLGLTIGSSVADLDAKELLKATQGLFANDPDFTGVISAQVAKQGGTARISVNVGVAGQNQILPISLDVR</sequence>
<reference evidence="1" key="1">
    <citation type="submission" date="2020-04" db="EMBL/GenBank/DDBJ databases">
        <authorList>
            <person name="Chiriac C."/>
            <person name="Salcher M."/>
            <person name="Ghai R."/>
            <person name="Kavagutti S V."/>
        </authorList>
    </citation>
    <scope>NUCLEOTIDE SEQUENCE</scope>
</reference>
<protein>
    <submittedName>
        <fullName evidence="1">Uncharacterized protein</fullName>
    </submittedName>
</protein>
<evidence type="ECO:0000313" key="1">
    <source>
        <dbReference type="EMBL" id="CAB4127343.1"/>
    </source>
</evidence>
<organism evidence="1">
    <name type="scientific">uncultured Caudovirales phage</name>
    <dbReference type="NCBI Taxonomy" id="2100421"/>
    <lineage>
        <taxon>Viruses</taxon>
        <taxon>Duplodnaviria</taxon>
        <taxon>Heunggongvirae</taxon>
        <taxon>Uroviricota</taxon>
        <taxon>Caudoviricetes</taxon>
        <taxon>Peduoviridae</taxon>
        <taxon>Maltschvirus</taxon>
        <taxon>Maltschvirus maltsch</taxon>
    </lineage>
</organism>
<dbReference type="EMBL" id="LR796209">
    <property type="protein sequence ID" value="CAB4127343.1"/>
    <property type="molecule type" value="Genomic_DNA"/>
</dbReference>
<name>A0A6J5L2B6_9CAUD</name>
<accession>A0A6J5L2B6</accession>